<dbReference type="GO" id="GO:0016279">
    <property type="term" value="F:protein-lysine N-methyltransferase activity"/>
    <property type="evidence" value="ECO:0007669"/>
    <property type="project" value="InterPro"/>
</dbReference>
<dbReference type="eggNOG" id="COG2242">
    <property type="taxonomic scope" value="Bacteria"/>
</dbReference>
<dbReference type="RefSeq" id="WP_012829510.1">
    <property type="nucleotide sequence ID" value="NC_013440.1"/>
</dbReference>
<dbReference type="PANTHER" id="PTHR13610:SF11">
    <property type="entry name" value="METHYLTRANSFERASE DOMAIN-CONTAINING PROTEIN"/>
    <property type="match status" value="1"/>
</dbReference>
<dbReference type="KEGG" id="hoh:Hoch_4418"/>
<keyword evidence="6" id="KW-1185">Reference proteome</keyword>
<evidence type="ECO:0000259" key="4">
    <source>
        <dbReference type="Pfam" id="PF13649"/>
    </source>
</evidence>
<dbReference type="Proteomes" id="UP000001880">
    <property type="component" value="Chromosome"/>
</dbReference>
<dbReference type="STRING" id="502025.Hoch_4418"/>
<evidence type="ECO:0000256" key="3">
    <source>
        <dbReference type="ARBA" id="ARBA00022691"/>
    </source>
</evidence>
<feature type="domain" description="Methyltransferase" evidence="4">
    <location>
        <begin position="88"/>
        <end position="185"/>
    </location>
</feature>
<keyword evidence="3" id="KW-0949">S-adenosyl-L-methionine</keyword>
<dbReference type="Pfam" id="PF13649">
    <property type="entry name" value="Methyltransf_25"/>
    <property type="match status" value="1"/>
</dbReference>
<dbReference type="InterPro" id="IPR026170">
    <property type="entry name" value="FAM173A/B"/>
</dbReference>
<dbReference type="AlphaFoldDB" id="D0LNK7"/>
<reference evidence="5 6" key="1">
    <citation type="journal article" date="2010" name="Stand. Genomic Sci.">
        <title>Complete genome sequence of Haliangium ochraceum type strain (SMP-2).</title>
        <authorList>
            <consortium name="US DOE Joint Genome Institute (JGI-PGF)"/>
            <person name="Ivanova N."/>
            <person name="Daum C."/>
            <person name="Lang E."/>
            <person name="Abt B."/>
            <person name="Kopitz M."/>
            <person name="Saunders E."/>
            <person name="Lapidus A."/>
            <person name="Lucas S."/>
            <person name="Glavina Del Rio T."/>
            <person name="Nolan M."/>
            <person name="Tice H."/>
            <person name="Copeland A."/>
            <person name="Cheng J.F."/>
            <person name="Chen F."/>
            <person name="Bruce D."/>
            <person name="Goodwin L."/>
            <person name="Pitluck S."/>
            <person name="Mavromatis K."/>
            <person name="Pati A."/>
            <person name="Mikhailova N."/>
            <person name="Chen A."/>
            <person name="Palaniappan K."/>
            <person name="Land M."/>
            <person name="Hauser L."/>
            <person name="Chang Y.J."/>
            <person name="Jeffries C.D."/>
            <person name="Detter J.C."/>
            <person name="Brettin T."/>
            <person name="Rohde M."/>
            <person name="Goker M."/>
            <person name="Bristow J."/>
            <person name="Markowitz V."/>
            <person name="Eisen J.A."/>
            <person name="Hugenholtz P."/>
            <person name="Kyrpides N.C."/>
            <person name="Klenk H.P."/>
        </authorList>
    </citation>
    <scope>NUCLEOTIDE SEQUENCE [LARGE SCALE GENOMIC DNA]</scope>
    <source>
        <strain evidence="6">DSM 14365 / CIP 107738 / JCM 11303 / AJ 13395 / SMP-2</strain>
    </source>
</reference>
<protein>
    <recommendedName>
        <fullName evidence="4">Methyltransferase domain-containing protein</fullName>
    </recommendedName>
</protein>
<dbReference type="EMBL" id="CP001804">
    <property type="protein sequence ID" value="ACY16912.1"/>
    <property type="molecule type" value="Genomic_DNA"/>
</dbReference>
<evidence type="ECO:0000256" key="1">
    <source>
        <dbReference type="ARBA" id="ARBA00022603"/>
    </source>
</evidence>
<gene>
    <name evidence="5" type="ordered locus">Hoch_4418</name>
</gene>
<organism evidence="5 6">
    <name type="scientific">Haliangium ochraceum (strain DSM 14365 / JCM 11303 / SMP-2)</name>
    <dbReference type="NCBI Taxonomy" id="502025"/>
    <lineage>
        <taxon>Bacteria</taxon>
        <taxon>Pseudomonadati</taxon>
        <taxon>Myxococcota</taxon>
        <taxon>Polyangia</taxon>
        <taxon>Haliangiales</taxon>
        <taxon>Kofleriaceae</taxon>
        <taxon>Haliangium</taxon>
    </lineage>
</organism>
<name>D0LNK7_HALO1</name>
<sequence length="229" mass="26341">MTQGKSWRILRSVPTLRRSIQRARFIGRHLAERGFDLRHGTDTVDRIDAAGLGYEDELEFEHYQPITRPWFRRMVAELPADVRDGVFVDLGSGKGRAVMYACRHRFSSVVGVEYSPALHAVASDNLRRFAPQHLRSGRLRLVEGDAGGFRFPDAARLVIFLYNPFGRLVMDRVVENLRQWLNHDGRSAVILYRNPVHEDAFAEPPFRCLASHDGYRCWRADSPIAPERR</sequence>
<dbReference type="PANTHER" id="PTHR13610">
    <property type="entry name" value="METHYLTRANSFERASE DOMAIN-CONTAINING PROTEIN"/>
    <property type="match status" value="1"/>
</dbReference>
<accession>D0LNK7</accession>
<dbReference type="SUPFAM" id="SSF53335">
    <property type="entry name" value="S-adenosyl-L-methionine-dependent methyltransferases"/>
    <property type="match status" value="1"/>
</dbReference>
<dbReference type="InterPro" id="IPR041698">
    <property type="entry name" value="Methyltransf_25"/>
</dbReference>
<evidence type="ECO:0000313" key="5">
    <source>
        <dbReference type="EMBL" id="ACY16912.1"/>
    </source>
</evidence>
<keyword evidence="2" id="KW-0808">Transferase</keyword>
<evidence type="ECO:0000313" key="6">
    <source>
        <dbReference type="Proteomes" id="UP000001880"/>
    </source>
</evidence>
<dbReference type="Gene3D" id="3.40.50.150">
    <property type="entry name" value="Vaccinia Virus protein VP39"/>
    <property type="match status" value="1"/>
</dbReference>
<dbReference type="GO" id="GO:0032259">
    <property type="term" value="P:methylation"/>
    <property type="evidence" value="ECO:0007669"/>
    <property type="project" value="UniProtKB-KW"/>
</dbReference>
<keyword evidence="1" id="KW-0489">Methyltransferase</keyword>
<dbReference type="HOGENOM" id="CLU_082418_0_0_7"/>
<dbReference type="CDD" id="cd02440">
    <property type="entry name" value="AdoMet_MTases"/>
    <property type="match status" value="1"/>
</dbReference>
<evidence type="ECO:0000256" key="2">
    <source>
        <dbReference type="ARBA" id="ARBA00022679"/>
    </source>
</evidence>
<proteinExistence type="predicted"/>
<dbReference type="InterPro" id="IPR029063">
    <property type="entry name" value="SAM-dependent_MTases_sf"/>
</dbReference>